<dbReference type="InterPro" id="IPR013785">
    <property type="entry name" value="Aldolase_TIM"/>
</dbReference>
<dbReference type="SUPFAM" id="SSF102114">
    <property type="entry name" value="Radical SAM enzymes"/>
    <property type="match status" value="1"/>
</dbReference>
<dbReference type="SFLD" id="SFLDG01066">
    <property type="entry name" value="organic_radical-activating_enz"/>
    <property type="match status" value="1"/>
</dbReference>
<comment type="subcellular location">
    <subcellularLocation>
        <location evidence="10">Cytoplasm</location>
    </subcellularLocation>
</comment>
<dbReference type="GO" id="GO:0051539">
    <property type="term" value="F:4 iron, 4 sulfur cluster binding"/>
    <property type="evidence" value="ECO:0007669"/>
    <property type="project" value="UniProtKB-UniRule"/>
</dbReference>
<dbReference type="GO" id="GO:0016829">
    <property type="term" value="F:lyase activity"/>
    <property type="evidence" value="ECO:0007669"/>
    <property type="project" value="UniProtKB-KW"/>
</dbReference>
<keyword evidence="13" id="KW-1185">Reference proteome</keyword>
<evidence type="ECO:0000313" key="12">
    <source>
        <dbReference type="EMBL" id="TFE87847.1"/>
    </source>
</evidence>
<keyword evidence="12" id="KW-0670">Pyruvate</keyword>
<dbReference type="EC" id="1.97.1.4" evidence="10"/>
<dbReference type="EMBL" id="MYFO01000012">
    <property type="protein sequence ID" value="TFE87847.1"/>
    <property type="molecule type" value="Genomic_DNA"/>
</dbReference>
<dbReference type="InterPro" id="IPR012839">
    <property type="entry name" value="Organic_radical_activase"/>
</dbReference>
<protein>
    <recommendedName>
        <fullName evidence="3 10">Pyruvate formate-lyase-activating enzyme</fullName>
        <ecNumber evidence="10">1.97.1.4</ecNumber>
    </recommendedName>
</protein>
<dbReference type="PANTHER" id="PTHR30352">
    <property type="entry name" value="PYRUVATE FORMATE-LYASE-ACTIVATING ENZYME"/>
    <property type="match status" value="1"/>
</dbReference>
<keyword evidence="8 10" id="KW-0408">Iron</keyword>
<dbReference type="Gene3D" id="3.20.20.70">
    <property type="entry name" value="Aldolase class I"/>
    <property type="match status" value="1"/>
</dbReference>
<dbReference type="Pfam" id="PF04055">
    <property type="entry name" value="Radical_SAM"/>
    <property type="match status" value="1"/>
</dbReference>
<keyword evidence="12" id="KW-0456">Lyase</keyword>
<gene>
    <name evidence="12" type="ORF">B5M42_11370</name>
</gene>
<keyword evidence="4 10" id="KW-0004">4Fe-4S</keyword>
<dbReference type="InterPro" id="IPR012838">
    <property type="entry name" value="PFL1_activating"/>
</dbReference>
<keyword evidence="9 10" id="KW-0411">Iron-sulfur</keyword>
<dbReference type="SFLD" id="SFLDS00029">
    <property type="entry name" value="Radical_SAM"/>
    <property type="match status" value="1"/>
</dbReference>
<dbReference type="Proteomes" id="UP000298246">
    <property type="component" value="Unassembled WGS sequence"/>
</dbReference>
<dbReference type="OrthoDB" id="9782387at2"/>
<evidence type="ECO:0000256" key="5">
    <source>
        <dbReference type="ARBA" id="ARBA00022691"/>
    </source>
</evidence>
<keyword evidence="6 10" id="KW-0479">Metal-binding</keyword>
<evidence type="ECO:0000259" key="11">
    <source>
        <dbReference type="PROSITE" id="PS51918"/>
    </source>
</evidence>
<dbReference type="GO" id="GO:0043365">
    <property type="term" value="F:[formate-C-acetyltransferase]-activating enzyme activity"/>
    <property type="evidence" value="ECO:0007669"/>
    <property type="project" value="UniProtKB-UniRule"/>
</dbReference>
<comment type="similarity">
    <text evidence="2 10">Belongs to the organic radical-activating enzymes family.</text>
</comment>
<keyword evidence="5 10" id="KW-0949">S-adenosyl-L-methionine</keyword>
<keyword evidence="7 10" id="KW-0560">Oxidoreductase</keyword>
<dbReference type="InterPro" id="IPR007197">
    <property type="entry name" value="rSAM"/>
</dbReference>
<evidence type="ECO:0000256" key="8">
    <source>
        <dbReference type="ARBA" id="ARBA00023004"/>
    </source>
</evidence>
<evidence type="ECO:0000313" key="13">
    <source>
        <dbReference type="Proteomes" id="UP000298246"/>
    </source>
</evidence>
<evidence type="ECO:0000256" key="2">
    <source>
        <dbReference type="ARBA" id="ARBA00009777"/>
    </source>
</evidence>
<accession>A0A4Y8Q2Z2</accession>
<dbReference type="GO" id="GO:0046872">
    <property type="term" value="F:metal ion binding"/>
    <property type="evidence" value="ECO:0007669"/>
    <property type="project" value="UniProtKB-UniRule"/>
</dbReference>
<evidence type="ECO:0000256" key="1">
    <source>
        <dbReference type="ARBA" id="ARBA00003141"/>
    </source>
</evidence>
<evidence type="ECO:0000256" key="7">
    <source>
        <dbReference type="ARBA" id="ARBA00023002"/>
    </source>
</evidence>
<organism evidence="12 13">
    <name type="scientific">Paenibacillus athensensis</name>
    <dbReference type="NCBI Taxonomy" id="1967502"/>
    <lineage>
        <taxon>Bacteria</taxon>
        <taxon>Bacillati</taxon>
        <taxon>Bacillota</taxon>
        <taxon>Bacilli</taxon>
        <taxon>Bacillales</taxon>
        <taxon>Paenibacillaceae</taxon>
        <taxon>Paenibacillus</taxon>
    </lineage>
</organism>
<evidence type="ECO:0000256" key="10">
    <source>
        <dbReference type="RuleBase" id="RU362053"/>
    </source>
</evidence>
<comment type="catalytic activity">
    <reaction evidence="10">
        <text>glycyl-[formate C-acetyltransferase] + reduced [flavodoxin] + S-adenosyl-L-methionine = glycin-2-yl radical-[formate C-acetyltransferase] + semiquinone [flavodoxin] + 5'-deoxyadenosine + L-methionine + H(+)</text>
        <dbReference type="Rhea" id="RHEA:19225"/>
        <dbReference type="Rhea" id="RHEA-COMP:10622"/>
        <dbReference type="Rhea" id="RHEA-COMP:12190"/>
        <dbReference type="Rhea" id="RHEA-COMP:12191"/>
        <dbReference type="Rhea" id="RHEA-COMP:14480"/>
        <dbReference type="ChEBI" id="CHEBI:15378"/>
        <dbReference type="ChEBI" id="CHEBI:17319"/>
        <dbReference type="ChEBI" id="CHEBI:29947"/>
        <dbReference type="ChEBI" id="CHEBI:32722"/>
        <dbReference type="ChEBI" id="CHEBI:57618"/>
        <dbReference type="ChEBI" id="CHEBI:57844"/>
        <dbReference type="ChEBI" id="CHEBI:59789"/>
        <dbReference type="ChEBI" id="CHEBI:140311"/>
        <dbReference type="EC" id="1.97.1.4"/>
    </reaction>
</comment>
<evidence type="ECO:0000256" key="9">
    <source>
        <dbReference type="ARBA" id="ARBA00023014"/>
    </source>
</evidence>
<evidence type="ECO:0000256" key="6">
    <source>
        <dbReference type="ARBA" id="ARBA00022723"/>
    </source>
</evidence>
<comment type="caution">
    <text evidence="12">The sequence shown here is derived from an EMBL/GenBank/DDBJ whole genome shotgun (WGS) entry which is preliminary data.</text>
</comment>
<comment type="cofactor">
    <cofactor evidence="10">
        <name>[4Fe-4S] cluster</name>
        <dbReference type="ChEBI" id="CHEBI:49883"/>
    </cofactor>
    <text evidence="10">Binds 1 [4Fe-4S] cluster. The cluster is coordinated with 3 cysteines and an exchangeable S-adenosyl-L-methionine.</text>
</comment>
<dbReference type="InterPro" id="IPR001989">
    <property type="entry name" value="Radical_activat_CS"/>
</dbReference>
<dbReference type="CDD" id="cd01335">
    <property type="entry name" value="Radical_SAM"/>
    <property type="match status" value="1"/>
</dbReference>
<evidence type="ECO:0000256" key="3">
    <source>
        <dbReference type="ARBA" id="ARBA00021356"/>
    </source>
</evidence>
<dbReference type="PROSITE" id="PS51918">
    <property type="entry name" value="RADICAL_SAM"/>
    <property type="match status" value="1"/>
</dbReference>
<dbReference type="PIRSF" id="PIRSF000371">
    <property type="entry name" value="PFL_act_enz"/>
    <property type="match status" value="1"/>
</dbReference>
<keyword evidence="10" id="KW-0963">Cytoplasm</keyword>
<evidence type="ECO:0000256" key="4">
    <source>
        <dbReference type="ARBA" id="ARBA00022485"/>
    </source>
</evidence>
<dbReference type="AlphaFoldDB" id="A0A4Y8Q2Z2"/>
<dbReference type="PANTHER" id="PTHR30352:SF5">
    <property type="entry name" value="PYRUVATE FORMATE-LYASE 1-ACTIVATING ENZYME"/>
    <property type="match status" value="1"/>
</dbReference>
<comment type="function">
    <text evidence="1 10">Activation of pyruvate formate-lyase under anaerobic conditions by generation of an organic free radical, using S-adenosylmethionine and reduced flavodoxin as cosubstrates to produce 5'-deoxy-adenosine.</text>
</comment>
<dbReference type="InterPro" id="IPR058240">
    <property type="entry name" value="rSAM_sf"/>
</dbReference>
<dbReference type="NCBIfam" id="TIGR02493">
    <property type="entry name" value="PFLA"/>
    <property type="match status" value="1"/>
</dbReference>
<sequence>MKGRIHSFDTFGTVDGPGIRFVLFMQGCALQCQYCHNPDSWNAQGGKVVEIEEIMKEIEPYLPYYRRSGGGLTVTGGEPTLQAPFVARLFAECHSRWGLHTALDTSGFCEPEHAETLLGQTDLALLDIKQTDSRKHQALTGQPNERILRFARHLGRIGKPMWLRHVLVPGVTDAYSDLHAWGAFAESLGCVDKIELLPYHRMGLYKWRQLGWPYPLENVTPPTEQEMERARTIVELGREAQRKVAAGLAGEG</sequence>
<reference evidence="12 13" key="1">
    <citation type="submission" date="2017-03" db="EMBL/GenBank/DDBJ databases">
        <title>Isolation of Levoglucosan Utilizing Bacteria.</title>
        <authorList>
            <person name="Arya A.S."/>
        </authorList>
    </citation>
    <scope>NUCLEOTIDE SEQUENCE [LARGE SCALE GENOMIC DNA]</scope>
    <source>
        <strain evidence="12 13">MEC069</strain>
    </source>
</reference>
<proteinExistence type="inferred from homology"/>
<dbReference type="PROSITE" id="PS01087">
    <property type="entry name" value="RADICAL_ACTIVATING"/>
    <property type="match status" value="1"/>
</dbReference>
<dbReference type="InterPro" id="IPR034457">
    <property type="entry name" value="Organic_radical-activating"/>
</dbReference>
<feature type="domain" description="Radical SAM core" evidence="11">
    <location>
        <begin position="14"/>
        <end position="238"/>
    </location>
</feature>
<dbReference type="GO" id="GO:0005737">
    <property type="term" value="C:cytoplasm"/>
    <property type="evidence" value="ECO:0007669"/>
    <property type="project" value="UniProtKB-SubCell"/>
</dbReference>
<name>A0A4Y8Q2Z2_9BACL</name>